<sequence length="106" mass="12157">MDYHVVPDALRENVRQLHYVADSWADAKAELSNQHMEQNDLGYLGVKQNIPDIYNTALNTVLDRLQSGFEALNNAAESLKNVADDYESRDAEFYTELGYIDDEMNR</sequence>
<keyword evidence="1" id="KW-0175">Coiled coil</keyword>
<accession>A0AAC9HRU6</accession>
<feature type="coiled-coil region" evidence="1">
    <location>
        <begin position="62"/>
        <end position="89"/>
    </location>
</feature>
<evidence type="ECO:0000313" key="2">
    <source>
        <dbReference type="EMBL" id="AOS64194.1"/>
    </source>
</evidence>
<name>A0AAC9HRU6_9PSEU</name>
<gene>
    <name evidence="2" type="ORF">TL08_16970</name>
</gene>
<dbReference type="AlphaFoldDB" id="A0AAC9HRU6"/>
<evidence type="ECO:0008006" key="4">
    <source>
        <dbReference type="Google" id="ProtNLM"/>
    </source>
</evidence>
<evidence type="ECO:0000313" key="3">
    <source>
        <dbReference type="Proteomes" id="UP000095210"/>
    </source>
</evidence>
<organism evidence="2 3">
    <name type="scientific">Actinoalloteichus hymeniacidonis</name>
    <dbReference type="NCBI Taxonomy" id="340345"/>
    <lineage>
        <taxon>Bacteria</taxon>
        <taxon>Bacillati</taxon>
        <taxon>Actinomycetota</taxon>
        <taxon>Actinomycetes</taxon>
        <taxon>Pseudonocardiales</taxon>
        <taxon>Pseudonocardiaceae</taxon>
        <taxon>Actinoalloteichus</taxon>
    </lineage>
</organism>
<dbReference type="Proteomes" id="UP000095210">
    <property type="component" value="Chromosome"/>
</dbReference>
<dbReference type="KEGG" id="ahm:TL08_16970"/>
<dbReference type="EMBL" id="CP014859">
    <property type="protein sequence ID" value="AOS64194.1"/>
    <property type="molecule type" value="Genomic_DNA"/>
</dbReference>
<keyword evidence="3" id="KW-1185">Reference proteome</keyword>
<dbReference type="RefSeq" id="WP_157421143.1">
    <property type="nucleotide sequence ID" value="NZ_CP014859.1"/>
</dbReference>
<reference evidence="3" key="1">
    <citation type="submission" date="2016-03" db="EMBL/GenBank/DDBJ databases">
        <title>Complete genome sequence of the type strain Actinoalloteichus hymeniacidonis DSM 45092.</title>
        <authorList>
            <person name="Schaffert L."/>
            <person name="Albersmeier A."/>
            <person name="Winkler A."/>
            <person name="Kalinowski J."/>
            <person name="Zotchev S."/>
            <person name="Ruckert C."/>
        </authorList>
    </citation>
    <scope>NUCLEOTIDE SEQUENCE [LARGE SCALE GENOMIC DNA]</scope>
    <source>
        <strain evidence="3">HPA177(T) (DSM 45092(T))</strain>
    </source>
</reference>
<evidence type="ECO:0000256" key="1">
    <source>
        <dbReference type="SAM" id="Coils"/>
    </source>
</evidence>
<protein>
    <recommendedName>
        <fullName evidence="4">Excreted virulence factor EspC, type VII ESX diderm</fullName>
    </recommendedName>
</protein>
<proteinExistence type="predicted"/>